<dbReference type="STRING" id="1169540.A0A0G4EAI0"/>
<proteinExistence type="predicted"/>
<evidence type="ECO:0000256" key="5">
    <source>
        <dbReference type="ARBA" id="ARBA00022753"/>
    </source>
</evidence>
<dbReference type="Gene3D" id="1.20.58.900">
    <property type="match status" value="1"/>
</dbReference>
<feature type="region of interest" description="Disordered" evidence="9">
    <location>
        <begin position="1120"/>
        <end position="1231"/>
    </location>
</feature>
<feature type="region of interest" description="Disordered" evidence="9">
    <location>
        <begin position="503"/>
        <end position="647"/>
    </location>
</feature>
<keyword evidence="4" id="KW-0677">Repeat</keyword>
<name>A0A0G4EAI0_VITBC</name>
<evidence type="ECO:0000256" key="8">
    <source>
        <dbReference type="ARBA" id="ARBA00023006"/>
    </source>
</evidence>
<feature type="compositionally biased region" description="Acidic residues" evidence="9">
    <location>
        <begin position="343"/>
        <end position="359"/>
    </location>
</feature>
<evidence type="ECO:0000256" key="1">
    <source>
        <dbReference type="ARBA" id="ARBA00004603"/>
    </source>
</evidence>
<dbReference type="PANTHER" id="PTHR12326:SF12">
    <property type="entry name" value="PLECKSTRIN HOMOLOGY AND RUN DOMAIN CONTAINING M1"/>
    <property type="match status" value="1"/>
</dbReference>
<organism evidence="11 12">
    <name type="scientific">Vitrella brassicaformis (strain CCMP3155)</name>
    <dbReference type="NCBI Taxonomy" id="1169540"/>
    <lineage>
        <taxon>Eukaryota</taxon>
        <taxon>Sar</taxon>
        <taxon>Alveolata</taxon>
        <taxon>Colpodellida</taxon>
        <taxon>Vitrellaceae</taxon>
        <taxon>Vitrella</taxon>
    </lineage>
</organism>
<dbReference type="SUPFAM" id="SSF140741">
    <property type="entry name" value="RUN domain-like"/>
    <property type="match status" value="1"/>
</dbReference>
<dbReference type="InterPro" id="IPR037213">
    <property type="entry name" value="Run_dom_sf"/>
</dbReference>
<evidence type="ECO:0000256" key="6">
    <source>
        <dbReference type="ARBA" id="ARBA00022771"/>
    </source>
</evidence>
<dbReference type="GO" id="GO:0008270">
    <property type="term" value="F:zinc ion binding"/>
    <property type="evidence" value="ECO:0007669"/>
    <property type="project" value="UniProtKB-KW"/>
</dbReference>
<keyword evidence="12" id="KW-1185">Reference proteome</keyword>
<dbReference type="VEuPathDB" id="CryptoDB:Vbra_10989"/>
<dbReference type="GO" id="GO:0006914">
    <property type="term" value="P:autophagy"/>
    <property type="evidence" value="ECO:0007669"/>
    <property type="project" value="UniProtKB-KW"/>
</dbReference>
<dbReference type="InterPro" id="IPR025258">
    <property type="entry name" value="RH_dom"/>
</dbReference>
<feature type="compositionally biased region" description="Basic and acidic residues" evidence="9">
    <location>
        <begin position="1180"/>
        <end position="1201"/>
    </location>
</feature>
<evidence type="ECO:0000256" key="4">
    <source>
        <dbReference type="ARBA" id="ARBA00022737"/>
    </source>
</evidence>
<sequence>MRPWSTPHSTPPCVDPLEHEIRKYELPQSNTLPAIQHIRQLNTAIQRLILDVMGGDTPNGGKGGLTGWLNPLGGPGERWGEGMRALFRQIRSCLLLGFRRYQDVIDDAVFLLVVPEYLEHLDADLHLLIFLCVNKRLVAFINELFHDEGRMQHFYESWAVLRDEELFLSFTSALMALETLNFASPPELSSKFVALAIKNIKLRPLKVDLNRMKARNGIEPQPVEDRNKPISDFFLTCEACKLGLGHGPTARPFSSPPPPPPPQAVAAAAVANDNNNAAALHLHPIDEEEEEEDEYARSAADTDTDLSAERLLTGDDVEEDEEGPCPRRSVTEPAISHGGPSDGEGEGSEEEEEEEDGVDEPGRKSEGDSPSPYTEDDGVDLPVSLLAPGVSELSPDTPSLGHELGKYAAREADEPPMLPESDPGIIPPSHEAPTGAGETTHEDTATNDQDSPLLRLDDETPWDEGASLTSQHHHAAIHQPLLAAGSGTHDLLSMDQDELAAVFSSAGTAEAPVPPPTAAGREEQERPSSSEGEIIVDLENEEGEGEGVETLLELTDSIAPPSPSPSPSTPDAAPLPPPNPHSPPPAAPKNPLQDLFANVHGEGDEGEAEESPGDTSSFFSVLPAPSPPLVSRDTDARPGVCLPPPGVSLASALSERERFLALTQHYGEQQRCDSLSLSATGGSSHSHERDLPPSPSGSSISISGGGSSKPTFSEVYEIHRKLNLPPAYLLPTADVPAGDGGDEDTTTAPPPLAASSSDEKKQQQLQHGVSVEEGPSVSVKAGGRKRERDDGPGERREGEREASSSAGGGGGGGGGRADEPWSTSEALREEARRKCESSFLPAPYGVHVKWDLTPYPQPWKATQVAKQRGKCPGCGCVLSKSLLAPPRYCHYTGYYYCSECHRNDVRLIPALVVNEWDFMPRKVCRCVASFLDTVQSQPLIAISDIHPSVKVHQRCISEVHFLRRQLQGIRSIVQTCSQKAAFDKELHRLEPHIRSTAHLYSIKNLVSIATDAAGGPQPPMLSLGVSPKGSFPMGGAMMTRHGGLREKLLQINRRWIRHILTCSLCVTHGHLCSICAHRQPLFAYDVAVYHECETCKCVFHRACFRRSAGCPTCFRRPPPHTTARHTHTPASASASPSAAAAKAPPHALMVTASLSSPSSRTSSSKSGCSPSHPSPSLARKLPERFDIYTPDKDDIIADGHGDVATPQSTTVSGAADSEKSQGSSGGDGSTE</sequence>
<feature type="compositionally biased region" description="Pro residues" evidence="9">
    <location>
        <begin position="560"/>
        <end position="588"/>
    </location>
</feature>
<dbReference type="Pfam" id="PF02759">
    <property type="entry name" value="RUN"/>
    <property type="match status" value="1"/>
</dbReference>
<feature type="compositionally biased region" description="Polar residues" evidence="9">
    <location>
        <begin position="672"/>
        <end position="684"/>
    </location>
</feature>
<feature type="compositionally biased region" description="Acidic residues" evidence="9">
    <location>
        <begin position="534"/>
        <end position="547"/>
    </location>
</feature>
<evidence type="ECO:0000256" key="7">
    <source>
        <dbReference type="ARBA" id="ARBA00022833"/>
    </source>
</evidence>
<feature type="compositionally biased region" description="Low complexity" evidence="9">
    <location>
        <begin position="1128"/>
        <end position="1176"/>
    </location>
</feature>
<dbReference type="InterPro" id="IPR004012">
    <property type="entry name" value="Run_dom"/>
</dbReference>
<feature type="region of interest" description="Disordered" evidence="9">
    <location>
        <begin position="723"/>
        <end position="828"/>
    </location>
</feature>
<evidence type="ECO:0000313" key="12">
    <source>
        <dbReference type="Proteomes" id="UP000041254"/>
    </source>
</evidence>
<feature type="compositionally biased region" description="Basic and acidic residues" evidence="9">
    <location>
        <begin position="784"/>
        <end position="802"/>
    </location>
</feature>
<dbReference type="InterPro" id="IPR051366">
    <property type="entry name" value="DEF8"/>
</dbReference>
<dbReference type="OrthoDB" id="423604at2759"/>
<dbReference type="AlphaFoldDB" id="A0A0G4EAI0"/>
<dbReference type="EMBL" id="CDMY01000061">
    <property type="protein sequence ID" value="CEL92263.1"/>
    <property type="molecule type" value="Genomic_DNA"/>
</dbReference>
<evidence type="ECO:0000259" key="10">
    <source>
        <dbReference type="SMART" id="SM01175"/>
    </source>
</evidence>
<keyword evidence="6" id="KW-0863">Zinc-finger</keyword>
<keyword evidence="3" id="KW-0479">Metal-binding</keyword>
<keyword evidence="5" id="KW-0967">Endosome</keyword>
<dbReference type="InParanoid" id="A0A0G4EAI0"/>
<feature type="region of interest" description="Disordered" evidence="9">
    <location>
        <begin position="283"/>
        <end position="474"/>
    </location>
</feature>
<comment type="subcellular location">
    <subcellularLocation>
        <location evidence="1">Late endosome</location>
    </subcellularLocation>
</comment>
<dbReference type="PANTHER" id="PTHR12326">
    <property type="entry name" value="PLECKSTRIN HOMOLOGY DOMAIN CONTAINING PROTEIN"/>
    <property type="match status" value="1"/>
</dbReference>
<feature type="compositionally biased region" description="Gly residues" evidence="9">
    <location>
        <begin position="806"/>
        <end position="815"/>
    </location>
</feature>
<gene>
    <name evidence="11" type="ORF">Vbra_10989</name>
</gene>
<dbReference type="Pfam" id="PF13901">
    <property type="entry name" value="RH_dom"/>
    <property type="match status" value="2"/>
</dbReference>
<evidence type="ECO:0000256" key="3">
    <source>
        <dbReference type="ARBA" id="ARBA00022723"/>
    </source>
</evidence>
<evidence type="ECO:0000313" key="11">
    <source>
        <dbReference type="EMBL" id="CEL92263.1"/>
    </source>
</evidence>
<dbReference type="SMART" id="SM01175">
    <property type="entry name" value="DUF4206"/>
    <property type="match status" value="1"/>
</dbReference>
<dbReference type="GO" id="GO:0005770">
    <property type="term" value="C:late endosome"/>
    <property type="evidence" value="ECO:0007669"/>
    <property type="project" value="UniProtKB-SubCell"/>
</dbReference>
<feature type="region of interest" description="Disordered" evidence="9">
    <location>
        <begin position="668"/>
        <end position="711"/>
    </location>
</feature>
<keyword evidence="8" id="KW-0072">Autophagy</keyword>
<feature type="compositionally biased region" description="Low complexity" evidence="9">
    <location>
        <begin position="768"/>
        <end position="779"/>
    </location>
</feature>
<dbReference type="Proteomes" id="UP000041254">
    <property type="component" value="Unassembled WGS sequence"/>
</dbReference>
<feature type="compositionally biased region" description="Basic and acidic residues" evidence="9">
    <location>
        <begin position="403"/>
        <end position="413"/>
    </location>
</feature>
<keyword evidence="2" id="KW-0597">Phosphoprotein</keyword>
<feature type="domain" description="Rubicon Homology" evidence="10">
    <location>
        <begin position="887"/>
        <end position="1125"/>
    </location>
</feature>
<keyword evidence="7" id="KW-0862">Zinc</keyword>
<evidence type="ECO:0000256" key="9">
    <source>
        <dbReference type="SAM" id="MobiDB-lite"/>
    </source>
</evidence>
<protein>
    <recommendedName>
        <fullName evidence="10">Rubicon Homology domain-containing protein</fullName>
    </recommendedName>
</protein>
<evidence type="ECO:0000256" key="2">
    <source>
        <dbReference type="ARBA" id="ARBA00022553"/>
    </source>
</evidence>
<reference evidence="11 12" key="1">
    <citation type="submission" date="2014-11" db="EMBL/GenBank/DDBJ databases">
        <authorList>
            <person name="Zhu J."/>
            <person name="Qi W."/>
            <person name="Song R."/>
        </authorList>
    </citation>
    <scope>NUCLEOTIDE SEQUENCE [LARGE SCALE GENOMIC DNA]</scope>
</reference>
<accession>A0A0G4EAI0</accession>
<dbReference type="OMA" id="YHECETC"/>